<dbReference type="AlphaFoldDB" id="E6K7N6"/>
<dbReference type="Gene3D" id="3.40.50.1240">
    <property type="entry name" value="Phosphoglycerate mutase-like"/>
    <property type="match status" value="1"/>
</dbReference>
<evidence type="ECO:0000256" key="3">
    <source>
        <dbReference type="PIRSR" id="PIRSR613078-2"/>
    </source>
</evidence>
<dbReference type="HOGENOM" id="CLU_033323_9_4_10"/>
<organism evidence="4 5">
    <name type="scientific">Segatella buccae ATCC 33574</name>
    <dbReference type="NCBI Taxonomy" id="873513"/>
    <lineage>
        <taxon>Bacteria</taxon>
        <taxon>Pseudomonadati</taxon>
        <taxon>Bacteroidota</taxon>
        <taxon>Bacteroidia</taxon>
        <taxon>Bacteroidales</taxon>
        <taxon>Prevotellaceae</taxon>
        <taxon>Segatella</taxon>
    </lineage>
</organism>
<dbReference type="InterPro" id="IPR029033">
    <property type="entry name" value="His_PPase_superfam"/>
</dbReference>
<keyword evidence="5" id="KW-1185">Reference proteome</keyword>
<dbReference type="PANTHER" id="PTHR46517:SF1">
    <property type="entry name" value="FRUCTOSE-2,6-BISPHOSPHATASE TIGAR"/>
    <property type="match status" value="1"/>
</dbReference>
<reference evidence="4 5" key="1">
    <citation type="submission" date="2010-10" db="EMBL/GenBank/DDBJ databases">
        <authorList>
            <person name="Muzny D."/>
            <person name="Qin X."/>
            <person name="Deng J."/>
            <person name="Jiang H."/>
            <person name="Liu Y."/>
            <person name="Qu J."/>
            <person name="Song X.-Z."/>
            <person name="Zhang L."/>
            <person name="Thornton R."/>
            <person name="Coyle M."/>
            <person name="Francisco L."/>
            <person name="Jackson L."/>
            <person name="Javaid M."/>
            <person name="Korchina V."/>
            <person name="Kovar C."/>
            <person name="Mata R."/>
            <person name="Mathew T."/>
            <person name="Ngo R."/>
            <person name="Nguyen L."/>
            <person name="Nguyen N."/>
            <person name="Okwuonu G."/>
            <person name="Ongeri F."/>
            <person name="Pham C."/>
            <person name="Simmons D."/>
            <person name="Wilczek-Boney K."/>
            <person name="Hale W."/>
            <person name="Jakkamsetti A."/>
            <person name="Pham P."/>
            <person name="Ruth R."/>
            <person name="San Lucas F."/>
            <person name="Warren J."/>
            <person name="Zhang J."/>
            <person name="Zhao Z."/>
            <person name="Zhou C."/>
            <person name="Zhu D."/>
            <person name="Lee S."/>
            <person name="Bess C."/>
            <person name="Blankenburg K."/>
            <person name="Forbes L."/>
            <person name="Fu Q."/>
            <person name="Gubbala S."/>
            <person name="Hirani K."/>
            <person name="Jayaseelan J.C."/>
            <person name="Lara F."/>
            <person name="Munidasa M."/>
            <person name="Palculict T."/>
            <person name="Patil S."/>
            <person name="Pu L.-L."/>
            <person name="Saada N."/>
            <person name="Tang L."/>
            <person name="Weissenberger G."/>
            <person name="Zhu Y."/>
            <person name="Hemphill L."/>
            <person name="Shang Y."/>
            <person name="Youmans B."/>
            <person name="Ayvaz T."/>
            <person name="Ross M."/>
            <person name="Santibanez J."/>
            <person name="Aqrawi P."/>
            <person name="Gross S."/>
            <person name="Joshi V."/>
            <person name="Fowler G."/>
            <person name="Nazareth L."/>
            <person name="Reid J."/>
            <person name="Worley K."/>
            <person name="Petrosino J."/>
            <person name="Highlander S."/>
            <person name="Gibbs R."/>
        </authorList>
    </citation>
    <scope>NUCLEOTIDE SEQUENCE [LARGE SCALE GENOMIC DNA]</scope>
    <source>
        <strain evidence="4 5">ATCC 33574</strain>
    </source>
</reference>
<dbReference type="GO" id="GO:0005829">
    <property type="term" value="C:cytosol"/>
    <property type="evidence" value="ECO:0007669"/>
    <property type="project" value="TreeGrafter"/>
</dbReference>
<proteinExistence type="predicted"/>
<dbReference type="Proteomes" id="UP000003112">
    <property type="component" value="Unassembled WGS sequence"/>
</dbReference>
<dbReference type="InterPro" id="IPR051695">
    <property type="entry name" value="Phosphoglycerate_Mutase"/>
</dbReference>
<dbReference type="eggNOG" id="COG0406">
    <property type="taxonomic scope" value="Bacteria"/>
</dbReference>
<dbReference type="GO" id="GO:0004331">
    <property type="term" value="F:fructose-2,6-bisphosphate 2-phosphatase activity"/>
    <property type="evidence" value="ECO:0007669"/>
    <property type="project" value="TreeGrafter"/>
</dbReference>
<dbReference type="SUPFAM" id="SSF53254">
    <property type="entry name" value="Phosphoglycerate mutase-like"/>
    <property type="match status" value="1"/>
</dbReference>
<dbReference type="Pfam" id="PF00300">
    <property type="entry name" value="His_Phos_1"/>
    <property type="match status" value="1"/>
</dbReference>
<evidence type="ECO:0000313" key="4">
    <source>
        <dbReference type="EMBL" id="EFU30189.1"/>
    </source>
</evidence>
<dbReference type="SMART" id="SM00855">
    <property type="entry name" value="PGAM"/>
    <property type="match status" value="1"/>
</dbReference>
<accession>E6K7N6</accession>
<evidence type="ECO:0000256" key="2">
    <source>
        <dbReference type="PIRSR" id="PIRSR613078-1"/>
    </source>
</evidence>
<dbReference type="PANTHER" id="PTHR46517">
    <property type="entry name" value="FRUCTOSE-2,6-BISPHOSPHATASE TIGAR"/>
    <property type="match status" value="1"/>
</dbReference>
<dbReference type="GO" id="GO:0045820">
    <property type="term" value="P:negative regulation of glycolytic process"/>
    <property type="evidence" value="ECO:0007669"/>
    <property type="project" value="TreeGrafter"/>
</dbReference>
<dbReference type="PROSITE" id="PS00175">
    <property type="entry name" value="PG_MUTASE"/>
    <property type="match status" value="1"/>
</dbReference>
<feature type="active site" description="Proton donor/acceptor" evidence="2">
    <location>
        <position position="89"/>
    </location>
</feature>
<dbReference type="GO" id="GO:0043456">
    <property type="term" value="P:regulation of pentose-phosphate shunt"/>
    <property type="evidence" value="ECO:0007669"/>
    <property type="project" value="TreeGrafter"/>
</dbReference>
<feature type="active site" description="Tele-phosphohistidine intermediate" evidence="2">
    <location>
        <position position="16"/>
    </location>
</feature>
<dbReference type="CDD" id="cd07067">
    <property type="entry name" value="HP_PGM_like"/>
    <property type="match status" value="1"/>
</dbReference>
<gene>
    <name evidence="4" type="ORF">HMPREF6485_1468</name>
</gene>
<evidence type="ECO:0000313" key="5">
    <source>
        <dbReference type="Proteomes" id="UP000003112"/>
    </source>
</evidence>
<comment type="caution">
    <text evidence="4">The sequence shown here is derived from an EMBL/GenBank/DDBJ whole genome shotgun (WGS) entry which is preliminary data.</text>
</comment>
<dbReference type="EMBL" id="AEPD01000028">
    <property type="protein sequence ID" value="EFU30189.1"/>
    <property type="molecule type" value="Genomic_DNA"/>
</dbReference>
<dbReference type="InterPro" id="IPR013078">
    <property type="entry name" value="His_Pase_superF_clade-1"/>
</dbReference>
<protein>
    <submittedName>
        <fullName evidence="4">Phosphoglycerate mutase family protein</fullName>
    </submittedName>
</protein>
<dbReference type="InterPro" id="IPR001345">
    <property type="entry name" value="PG/BPGM_mutase_AS"/>
</dbReference>
<feature type="binding site" evidence="3">
    <location>
        <position position="65"/>
    </location>
    <ligand>
        <name>substrate</name>
    </ligand>
</feature>
<keyword evidence="1" id="KW-0378">Hydrolase</keyword>
<feature type="binding site" evidence="3">
    <location>
        <begin position="15"/>
        <end position="22"/>
    </location>
    <ligand>
        <name>substrate</name>
    </ligand>
</feature>
<sequence>MCTKSKEMTVLYLVRHGETVANAAQILQGQTQGELNAKGIEQAEEVRDKMRSERFDAFVASDLRRSVRTCEIIAEPHHQPVVTTRLLRERDWGDFTGKFIPDLRGVSPWPANVETLEAIKARADCFIAWLRAEYADRRVLAVGHGIINKAIQSVYYDKPMGEVPKMGNAEVRILNL</sequence>
<evidence type="ECO:0000256" key="1">
    <source>
        <dbReference type="ARBA" id="ARBA00022801"/>
    </source>
</evidence>
<dbReference type="STRING" id="873513.HMPREF6485_1468"/>
<name>E6K7N6_9BACT</name>